<evidence type="ECO:0000256" key="1">
    <source>
        <dbReference type="ARBA" id="ARBA00022723"/>
    </source>
</evidence>
<dbReference type="InterPro" id="IPR029068">
    <property type="entry name" value="Glyas_Bleomycin-R_OHBP_Dase"/>
</dbReference>
<reference evidence="3" key="1">
    <citation type="submission" date="2020-12" db="EMBL/GenBank/DDBJ databases">
        <title>Sanguibacter suaedae sp. nov., isolated from Suaeda aralocaspica.</title>
        <authorList>
            <person name="Ma Q."/>
        </authorList>
    </citation>
    <scope>NUCLEOTIDE SEQUENCE</scope>
    <source>
        <strain evidence="3">YZGR15</strain>
    </source>
</reference>
<dbReference type="Proteomes" id="UP000602087">
    <property type="component" value="Unassembled WGS sequence"/>
</dbReference>
<comment type="caution">
    <text evidence="3">The sequence shown here is derived from an EMBL/GenBank/DDBJ whole genome shotgun (WGS) entry which is preliminary data.</text>
</comment>
<dbReference type="PANTHER" id="PTHR43279:SF1">
    <property type="entry name" value="CATECHOL-2,3-DIOXYGENASE"/>
    <property type="match status" value="1"/>
</dbReference>
<evidence type="ECO:0000259" key="2">
    <source>
        <dbReference type="PROSITE" id="PS51819"/>
    </source>
</evidence>
<evidence type="ECO:0000313" key="4">
    <source>
        <dbReference type="Proteomes" id="UP000602087"/>
    </source>
</evidence>
<sequence>MAAATTMDAVTLYVRDLDAMVAFYTTAIALDVVDAAPGATSAAGDRRDGVVTLGRGTTPLVVLRHAPDMPAPQRGSAGLFHTAILFETRTDLAATMLRVAQHAAPLYTGSADHLVSEAFYLDDPEGNGIELYVDRPRDQWRWDGDCVVMDSLPLDPNAFVQEHLTTAAADAPQASAATVGHVHLQVGDVESARRFYVDTLGFAATAEMPSALFVSAGGYHHHMAMNTWRSMGAGPRAVTLGLGEVSLVVPTADDVAALTDRLAHHGVRAEVDGAGTPDAVLRFDDPWRNRLAVSVGA</sequence>
<organism evidence="3 4">
    <name type="scientific">Sanguibacter suaedae</name>
    <dbReference type="NCBI Taxonomy" id="2795737"/>
    <lineage>
        <taxon>Bacteria</taxon>
        <taxon>Bacillati</taxon>
        <taxon>Actinomycetota</taxon>
        <taxon>Actinomycetes</taxon>
        <taxon>Micrococcales</taxon>
        <taxon>Sanguibacteraceae</taxon>
        <taxon>Sanguibacter</taxon>
    </lineage>
</organism>
<dbReference type="RefSeq" id="WP_198732404.1">
    <property type="nucleotide sequence ID" value="NZ_JAEINH010000001.1"/>
</dbReference>
<accession>A0A934I3B2</accession>
<dbReference type="InterPro" id="IPR018146">
    <property type="entry name" value="Glyoxalase_1_CS"/>
</dbReference>
<dbReference type="PROSITE" id="PS00934">
    <property type="entry name" value="GLYOXALASE_I_1"/>
    <property type="match status" value="1"/>
</dbReference>
<evidence type="ECO:0000313" key="3">
    <source>
        <dbReference type="EMBL" id="MBI9113461.1"/>
    </source>
</evidence>
<dbReference type="SUPFAM" id="SSF54593">
    <property type="entry name" value="Glyoxalase/Bleomycin resistance protein/Dihydroxybiphenyl dioxygenase"/>
    <property type="match status" value="2"/>
</dbReference>
<dbReference type="PROSITE" id="PS51819">
    <property type="entry name" value="VOC"/>
    <property type="match status" value="2"/>
</dbReference>
<dbReference type="Pfam" id="PF00903">
    <property type="entry name" value="Glyoxalase"/>
    <property type="match status" value="2"/>
</dbReference>
<proteinExistence type="predicted"/>
<protein>
    <submittedName>
        <fullName evidence="3">VOC family protein</fullName>
    </submittedName>
</protein>
<dbReference type="Gene3D" id="3.10.180.10">
    <property type="entry name" value="2,3-Dihydroxybiphenyl 1,2-Dioxygenase, domain 1"/>
    <property type="match status" value="2"/>
</dbReference>
<dbReference type="AlphaFoldDB" id="A0A934I3B2"/>
<dbReference type="GO" id="GO:0046872">
    <property type="term" value="F:metal ion binding"/>
    <property type="evidence" value="ECO:0007669"/>
    <property type="project" value="UniProtKB-KW"/>
</dbReference>
<keyword evidence="4" id="KW-1185">Reference proteome</keyword>
<dbReference type="EMBL" id="JAEINH010000001">
    <property type="protein sequence ID" value="MBI9113461.1"/>
    <property type="molecule type" value="Genomic_DNA"/>
</dbReference>
<feature type="domain" description="VOC" evidence="2">
    <location>
        <begin position="178"/>
        <end position="296"/>
    </location>
</feature>
<dbReference type="GO" id="GO:0004462">
    <property type="term" value="F:lactoylglutathione lyase activity"/>
    <property type="evidence" value="ECO:0007669"/>
    <property type="project" value="InterPro"/>
</dbReference>
<gene>
    <name evidence="3" type="ORF">JAV76_00355</name>
</gene>
<dbReference type="PANTHER" id="PTHR43279">
    <property type="entry name" value="CATECHOL-2,3-DIOXYGENASE"/>
    <property type="match status" value="1"/>
</dbReference>
<name>A0A934I3B2_9MICO</name>
<keyword evidence="1" id="KW-0479">Metal-binding</keyword>
<feature type="domain" description="VOC" evidence="2">
    <location>
        <begin position="6"/>
        <end position="134"/>
    </location>
</feature>
<dbReference type="InterPro" id="IPR004360">
    <property type="entry name" value="Glyas_Fos-R_dOase_dom"/>
</dbReference>
<dbReference type="InterPro" id="IPR037523">
    <property type="entry name" value="VOC_core"/>
</dbReference>